<comment type="caution">
    <text evidence="4">The sequence shown here is derived from an EMBL/GenBank/DDBJ whole genome shotgun (WGS) entry which is preliminary data.</text>
</comment>
<reference evidence="4" key="2">
    <citation type="journal article" date="2022" name="Microbiol. Resour. Announc.">
        <title>Whole-Genome Sequence of Entomortierella parvispora E1425, a Mucoromycotan Fungus Associated with Burkholderiaceae-Related Endosymbiotic Bacteria.</title>
        <authorList>
            <person name="Herlambang A."/>
            <person name="Guo Y."/>
            <person name="Takashima Y."/>
            <person name="Narisawa K."/>
            <person name="Ohta H."/>
            <person name="Nishizawa T."/>
        </authorList>
    </citation>
    <scope>NUCLEOTIDE SEQUENCE</scope>
    <source>
        <strain evidence="4">E1425</strain>
    </source>
</reference>
<evidence type="ECO:0000313" key="4">
    <source>
        <dbReference type="EMBL" id="GJJ70944.1"/>
    </source>
</evidence>
<dbReference type="InterPro" id="IPR009009">
    <property type="entry name" value="RlpA-like_DPBB"/>
</dbReference>
<keyword evidence="5" id="KW-1185">Reference proteome</keyword>
<dbReference type="OrthoDB" id="623670at2759"/>
<reference evidence="4" key="1">
    <citation type="submission" date="2021-11" db="EMBL/GenBank/DDBJ databases">
        <authorList>
            <person name="Herlambang A."/>
            <person name="Guo Y."/>
            <person name="Takashima Y."/>
            <person name="Nishizawa T."/>
        </authorList>
    </citation>
    <scope>NUCLEOTIDE SEQUENCE</scope>
    <source>
        <strain evidence="4">E1425</strain>
    </source>
</reference>
<dbReference type="Gene3D" id="2.40.40.10">
    <property type="entry name" value="RlpA-like domain"/>
    <property type="match status" value="1"/>
</dbReference>
<name>A0A9P3LUH8_9FUNG</name>
<organism evidence="4 5">
    <name type="scientific">Entomortierella parvispora</name>
    <dbReference type="NCBI Taxonomy" id="205924"/>
    <lineage>
        <taxon>Eukaryota</taxon>
        <taxon>Fungi</taxon>
        <taxon>Fungi incertae sedis</taxon>
        <taxon>Mucoromycota</taxon>
        <taxon>Mortierellomycotina</taxon>
        <taxon>Mortierellomycetes</taxon>
        <taxon>Mortierellales</taxon>
        <taxon>Mortierellaceae</taxon>
        <taxon>Entomortierella</taxon>
    </lineage>
</organism>
<gene>
    <name evidence="4" type="ORF">EMPS_03294</name>
</gene>
<evidence type="ECO:0000259" key="3">
    <source>
        <dbReference type="Pfam" id="PF03330"/>
    </source>
</evidence>
<proteinExistence type="predicted"/>
<dbReference type="EMBL" id="BQFW01000004">
    <property type="protein sequence ID" value="GJJ70944.1"/>
    <property type="molecule type" value="Genomic_DNA"/>
</dbReference>
<dbReference type="PANTHER" id="PTHR31836:SF28">
    <property type="entry name" value="SRCR DOMAIN-CONTAINING PROTEIN-RELATED"/>
    <property type="match status" value="1"/>
</dbReference>
<keyword evidence="1 2" id="KW-0732">Signal</keyword>
<accession>A0A9P3LUH8</accession>
<dbReference type="AlphaFoldDB" id="A0A9P3LUH8"/>
<sequence length="147" mass="15412">MIFNKLTLLATAALLAVASAAPIATPTRQTSATEIPLTEQQDISMAAAISSPFSGRGTWFTDTMGSCGESFNTDDMIVAMNAAQMDGTSQCGRQVSIQSGGKTVTAKVIDTCPAQYCQPGSLDLSQAVFQQLAPLATGVINIQWEFV</sequence>
<feature type="signal peptide" evidence="2">
    <location>
        <begin position="1"/>
        <end position="20"/>
    </location>
</feature>
<dbReference type="Pfam" id="PF03330">
    <property type="entry name" value="DPBB_1"/>
    <property type="match status" value="1"/>
</dbReference>
<feature type="chain" id="PRO_5040338424" description="RlpA-like protein double-psi beta-barrel domain-containing protein" evidence="2">
    <location>
        <begin position="21"/>
        <end position="147"/>
    </location>
</feature>
<dbReference type="CDD" id="cd22191">
    <property type="entry name" value="DPBB_RlpA_EXP_N-like"/>
    <property type="match status" value="1"/>
</dbReference>
<feature type="domain" description="RlpA-like protein double-psi beta-barrel" evidence="3">
    <location>
        <begin position="55"/>
        <end position="144"/>
    </location>
</feature>
<dbReference type="PANTHER" id="PTHR31836">
    <property type="match status" value="1"/>
</dbReference>
<evidence type="ECO:0000313" key="5">
    <source>
        <dbReference type="Proteomes" id="UP000827284"/>
    </source>
</evidence>
<dbReference type="InterPro" id="IPR036908">
    <property type="entry name" value="RlpA-like_sf"/>
</dbReference>
<protein>
    <recommendedName>
        <fullName evidence="3">RlpA-like protein double-psi beta-barrel domain-containing protein</fullName>
    </recommendedName>
</protein>
<dbReference type="Proteomes" id="UP000827284">
    <property type="component" value="Unassembled WGS sequence"/>
</dbReference>
<evidence type="ECO:0000256" key="2">
    <source>
        <dbReference type="SAM" id="SignalP"/>
    </source>
</evidence>
<dbReference type="InterPro" id="IPR051477">
    <property type="entry name" value="Expansin_CellWall"/>
</dbReference>
<dbReference type="SUPFAM" id="SSF50685">
    <property type="entry name" value="Barwin-like endoglucanases"/>
    <property type="match status" value="1"/>
</dbReference>
<evidence type="ECO:0000256" key="1">
    <source>
        <dbReference type="ARBA" id="ARBA00022729"/>
    </source>
</evidence>